<dbReference type="PANTHER" id="PTHR30250">
    <property type="entry name" value="PST FAMILY PREDICTED COLANIC ACID TRANSPORTER"/>
    <property type="match status" value="1"/>
</dbReference>
<feature type="transmembrane region" description="Helical" evidence="6">
    <location>
        <begin position="343"/>
        <end position="363"/>
    </location>
</feature>
<dbReference type="InterPro" id="IPR002797">
    <property type="entry name" value="Polysacc_synth"/>
</dbReference>
<feature type="transmembrane region" description="Helical" evidence="6">
    <location>
        <begin position="135"/>
        <end position="152"/>
    </location>
</feature>
<dbReference type="GO" id="GO:0005886">
    <property type="term" value="C:plasma membrane"/>
    <property type="evidence" value="ECO:0007669"/>
    <property type="project" value="UniProtKB-SubCell"/>
</dbReference>
<dbReference type="Pfam" id="PF01943">
    <property type="entry name" value="Polysacc_synt"/>
    <property type="match status" value="1"/>
</dbReference>
<dbReference type="AlphaFoldDB" id="A0A1F7Z189"/>
<feature type="transmembrane region" description="Helical" evidence="6">
    <location>
        <begin position="197"/>
        <end position="215"/>
    </location>
</feature>
<comment type="caution">
    <text evidence="7">The sequence shown here is derived from an EMBL/GenBank/DDBJ whole genome shotgun (WGS) entry which is preliminary data.</text>
</comment>
<evidence type="ECO:0000256" key="5">
    <source>
        <dbReference type="ARBA" id="ARBA00023136"/>
    </source>
</evidence>
<feature type="transmembrane region" description="Helical" evidence="6">
    <location>
        <begin position="104"/>
        <end position="123"/>
    </location>
</feature>
<gene>
    <name evidence="7" type="ORF">A3D01_04820</name>
</gene>
<keyword evidence="4 6" id="KW-1133">Transmembrane helix</keyword>
<feature type="transmembrane region" description="Helical" evidence="6">
    <location>
        <begin position="227"/>
        <end position="247"/>
    </location>
</feature>
<feature type="transmembrane region" description="Helical" evidence="6">
    <location>
        <begin position="309"/>
        <end position="331"/>
    </location>
</feature>
<feature type="transmembrane region" description="Helical" evidence="6">
    <location>
        <begin position="27"/>
        <end position="49"/>
    </location>
</feature>
<sequence length="429" mass="47835">MRKFAISEKLQTATGLWSTATLRQSTLTSFSTIINAGLGALFYFFLAYSLGSHDYGIFTLLTTLIAMLASIADLGTDQGLVRYLPKYKNDFDAQKAIMKLSLKIKLLSGLVTFFALTIFARSISSSVFNRPDFTTFVPFVGLGVIAQLLFSYSTSLSQAMERFFLWSGLFIGTNSMRLFIAAAFFQLGFLNSTSASLVYIILPFLGFVTSLTFFDKKFMKVRGENRFLKELFGFNKWIFAFLVVSTVGSKLEIFFTTRFLGFSLLGIYGLIQQLSSILPQLTSAIGAVTSPKFASFDKNFKNKKYTLKVLLLTGTLGLISLLVMIPLGYLVLNTIGNDYITGFLPFIVLLIAMAIFLVTSPMRDSIIYYFEKPSFFFWLGIVHALAVTLLSISLIPRFDLMGTSYVVLSGQILIAISSVSYFVYLNKKN</sequence>
<dbReference type="PANTHER" id="PTHR30250:SF11">
    <property type="entry name" value="O-ANTIGEN TRANSPORTER-RELATED"/>
    <property type="match status" value="1"/>
</dbReference>
<evidence type="ECO:0008006" key="9">
    <source>
        <dbReference type="Google" id="ProtNLM"/>
    </source>
</evidence>
<protein>
    <recommendedName>
        <fullName evidence="9">Polysaccharide biosynthesis protein C-terminal domain-containing protein</fullName>
    </recommendedName>
</protein>
<evidence type="ECO:0000256" key="2">
    <source>
        <dbReference type="ARBA" id="ARBA00022475"/>
    </source>
</evidence>
<proteinExistence type="predicted"/>
<evidence type="ECO:0000313" key="8">
    <source>
        <dbReference type="Proteomes" id="UP000177169"/>
    </source>
</evidence>
<feature type="transmembrane region" description="Helical" evidence="6">
    <location>
        <begin position="402"/>
        <end position="424"/>
    </location>
</feature>
<evidence type="ECO:0000256" key="4">
    <source>
        <dbReference type="ARBA" id="ARBA00022989"/>
    </source>
</evidence>
<feature type="transmembrane region" description="Helical" evidence="6">
    <location>
        <begin position="55"/>
        <end position="76"/>
    </location>
</feature>
<keyword evidence="5 6" id="KW-0472">Membrane</keyword>
<comment type="subcellular location">
    <subcellularLocation>
        <location evidence="1">Cell membrane</location>
        <topology evidence="1">Multi-pass membrane protein</topology>
    </subcellularLocation>
</comment>
<dbReference type="STRING" id="1802505.A3D01_04820"/>
<keyword evidence="3 6" id="KW-0812">Transmembrane</keyword>
<keyword evidence="2" id="KW-1003">Cell membrane</keyword>
<evidence type="ECO:0000256" key="6">
    <source>
        <dbReference type="SAM" id="Phobius"/>
    </source>
</evidence>
<evidence type="ECO:0000256" key="3">
    <source>
        <dbReference type="ARBA" id="ARBA00022692"/>
    </source>
</evidence>
<organism evidence="7 8">
    <name type="scientific">Candidatus Woesebacteria bacterium RIFCSPHIGHO2_02_FULL_39_13</name>
    <dbReference type="NCBI Taxonomy" id="1802505"/>
    <lineage>
        <taxon>Bacteria</taxon>
        <taxon>Candidatus Woeseibacteriota</taxon>
    </lineage>
</organism>
<dbReference type="EMBL" id="MGGR01000027">
    <property type="protein sequence ID" value="OGM32869.1"/>
    <property type="molecule type" value="Genomic_DNA"/>
</dbReference>
<feature type="transmembrane region" description="Helical" evidence="6">
    <location>
        <begin position="164"/>
        <end position="185"/>
    </location>
</feature>
<dbReference type="Proteomes" id="UP000177169">
    <property type="component" value="Unassembled WGS sequence"/>
</dbReference>
<evidence type="ECO:0000256" key="1">
    <source>
        <dbReference type="ARBA" id="ARBA00004651"/>
    </source>
</evidence>
<name>A0A1F7Z189_9BACT</name>
<reference evidence="7 8" key="1">
    <citation type="journal article" date="2016" name="Nat. Commun.">
        <title>Thousands of microbial genomes shed light on interconnected biogeochemical processes in an aquifer system.</title>
        <authorList>
            <person name="Anantharaman K."/>
            <person name="Brown C.T."/>
            <person name="Hug L.A."/>
            <person name="Sharon I."/>
            <person name="Castelle C.J."/>
            <person name="Probst A.J."/>
            <person name="Thomas B.C."/>
            <person name="Singh A."/>
            <person name="Wilkins M.J."/>
            <person name="Karaoz U."/>
            <person name="Brodie E.L."/>
            <person name="Williams K.H."/>
            <person name="Hubbard S.S."/>
            <person name="Banfield J.F."/>
        </authorList>
    </citation>
    <scope>NUCLEOTIDE SEQUENCE [LARGE SCALE GENOMIC DNA]</scope>
</reference>
<feature type="transmembrane region" description="Helical" evidence="6">
    <location>
        <begin position="375"/>
        <end position="396"/>
    </location>
</feature>
<dbReference type="InterPro" id="IPR050833">
    <property type="entry name" value="Poly_Biosynth_Transport"/>
</dbReference>
<accession>A0A1F7Z189</accession>
<evidence type="ECO:0000313" key="7">
    <source>
        <dbReference type="EMBL" id="OGM32869.1"/>
    </source>
</evidence>